<feature type="domain" description="Glycosyltransferase family 28 N-terminal" evidence="2">
    <location>
        <begin position="52"/>
        <end position="92"/>
    </location>
</feature>
<dbReference type="GO" id="GO:0005975">
    <property type="term" value="P:carbohydrate metabolic process"/>
    <property type="evidence" value="ECO:0007669"/>
    <property type="project" value="InterPro"/>
</dbReference>
<evidence type="ECO:0000313" key="3">
    <source>
        <dbReference type="EMBL" id="AIA94078.1"/>
    </source>
</evidence>
<proteinExistence type="predicted"/>
<sequence>MSTGIRHSGWGIRQGALRRPVAMAVDHERESAGARAPRSVESRVSNSPSRPVLIMAGGTGGHIFPGLAVADALRGQGVPVAWLGAVGGMETESGARARARPCTPWRWAGCAA</sequence>
<evidence type="ECO:0000256" key="1">
    <source>
        <dbReference type="SAM" id="MobiDB-lite"/>
    </source>
</evidence>
<dbReference type="SUPFAM" id="SSF53756">
    <property type="entry name" value="UDP-Glycosyltransferase/glycogen phosphorylase"/>
    <property type="match status" value="1"/>
</dbReference>
<dbReference type="AlphaFoldDB" id="A0A060CBM9"/>
<feature type="region of interest" description="Disordered" evidence="1">
    <location>
        <begin position="28"/>
        <end position="49"/>
    </location>
</feature>
<name>A0A060CBM9_XYLFS</name>
<dbReference type="GO" id="GO:1901137">
    <property type="term" value="P:carbohydrate derivative biosynthetic process"/>
    <property type="evidence" value="ECO:0007669"/>
    <property type="project" value="UniProtKB-ARBA"/>
</dbReference>
<dbReference type="EMBL" id="KF126730">
    <property type="protein sequence ID" value="AIA94078.1"/>
    <property type="molecule type" value="Genomic_DNA"/>
</dbReference>
<reference evidence="3" key="1">
    <citation type="journal article" date="2013" name="Environ. Microbiol.">
        <title>Seasonally variable intestinal metagenomes of the red palm weevil (Rhynchophorus ferrugineus).</title>
        <authorList>
            <person name="Jia S."/>
            <person name="Zhang X."/>
            <person name="Zhang G."/>
            <person name="Yin A."/>
            <person name="Zhang S."/>
            <person name="Li F."/>
            <person name="Wang L."/>
            <person name="Zhao D."/>
            <person name="Yun Q."/>
            <person name="Tala"/>
            <person name="Wang J."/>
            <person name="Sun G."/>
            <person name="Baabdullah M."/>
            <person name="Yu X."/>
            <person name="Hu S."/>
            <person name="Al-Mssallem I.S."/>
            <person name="Yu J."/>
        </authorList>
    </citation>
    <scope>NUCLEOTIDE SEQUENCE</scope>
</reference>
<feature type="non-terminal residue" evidence="3">
    <location>
        <position position="112"/>
    </location>
</feature>
<organism evidence="3">
    <name type="scientific">uncultured Xylella fastidiosa</name>
    <dbReference type="NCBI Taxonomy" id="329530"/>
    <lineage>
        <taxon>Bacteria</taxon>
        <taxon>Pseudomonadati</taxon>
        <taxon>Pseudomonadota</taxon>
        <taxon>Gammaproteobacteria</taxon>
        <taxon>Lysobacterales</taxon>
        <taxon>Lysobacteraceae</taxon>
        <taxon>Xylella</taxon>
    </lineage>
</organism>
<dbReference type="GO" id="GO:0016758">
    <property type="term" value="F:hexosyltransferase activity"/>
    <property type="evidence" value="ECO:0007669"/>
    <property type="project" value="InterPro"/>
</dbReference>
<accession>A0A060CBM9</accession>
<dbReference type="InterPro" id="IPR004276">
    <property type="entry name" value="GlycoTrans_28_N"/>
</dbReference>
<evidence type="ECO:0000259" key="2">
    <source>
        <dbReference type="Pfam" id="PF03033"/>
    </source>
</evidence>
<dbReference type="Pfam" id="PF03033">
    <property type="entry name" value="Glyco_transf_28"/>
    <property type="match status" value="1"/>
</dbReference>
<dbReference type="Gene3D" id="3.40.50.2000">
    <property type="entry name" value="Glycogen Phosphorylase B"/>
    <property type="match status" value="1"/>
</dbReference>
<protein>
    <submittedName>
        <fullName evidence="3">CAZy families GT28 protein</fullName>
    </submittedName>
</protein>